<organism evidence="2 3">
    <name type="scientific">Roridomyces roridus</name>
    <dbReference type="NCBI Taxonomy" id="1738132"/>
    <lineage>
        <taxon>Eukaryota</taxon>
        <taxon>Fungi</taxon>
        <taxon>Dikarya</taxon>
        <taxon>Basidiomycota</taxon>
        <taxon>Agaricomycotina</taxon>
        <taxon>Agaricomycetes</taxon>
        <taxon>Agaricomycetidae</taxon>
        <taxon>Agaricales</taxon>
        <taxon>Marasmiineae</taxon>
        <taxon>Mycenaceae</taxon>
        <taxon>Roridomyces</taxon>
    </lineage>
</organism>
<comment type="caution">
    <text evidence="2">The sequence shown here is derived from an EMBL/GenBank/DDBJ whole genome shotgun (WGS) entry which is preliminary data.</text>
</comment>
<evidence type="ECO:0000256" key="1">
    <source>
        <dbReference type="SAM" id="Phobius"/>
    </source>
</evidence>
<dbReference type="AlphaFoldDB" id="A0AAD7FZ69"/>
<keyword evidence="1" id="KW-0472">Membrane</keyword>
<keyword evidence="1" id="KW-0812">Transmembrane</keyword>
<keyword evidence="3" id="KW-1185">Reference proteome</keyword>
<accession>A0AAD7FZ69</accession>
<dbReference type="Proteomes" id="UP001221142">
    <property type="component" value="Unassembled WGS sequence"/>
</dbReference>
<gene>
    <name evidence="2" type="ORF">FB45DRAFT_1021721</name>
</gene>
<sequence length="127" mass="13727">MSPSAFLSLTTSLTFLTNTLYDSSHLTTTHTILTMKFSIISAVACTLLAATVGTVTASPIVERDISSFFQTFQSSTPEEQTQMIKSIDLNVITPAVCEQLAGIPAVAKKLITPAVVKNFVKKMQKQK</sequence>
<evidence type="ECO:0000313" key="2">
    <source>
        <dbReference type="EMBL" id="KAJ7644988.1"/>
    </source>
</evidence>
<name>A0AAD7FZ69_9AGAR</name>
<dbReference type="EMBL" id="JARKIF010000003">
    <property type="protein sequence ID" value="KAJ7644988.1"/>
    <property type="molecule type" value="Genomic_DNA"/>
</dbReference>
<proteinExistence type="predicted"/>
<evidence type="ECO:0000313" key="3">
    <source>
        <dbReference type="Proteomes" id="UP001221142"/>
    </source>
</evidence>
<reference evidence="2" key="1">
    <citation type="submission" date="2023-03" db="EMBL/GenBank/DDBJ databases">
        <title>Massive genome expansion in bonnet fungi (Mycena s.s.) driven by repeated elements and novel gene families across ecological guilds.</title>
        <authorList>
            <consortium name="Lawrence Berkeley National Laboratory"/>
            <person name="Harder C.B."/>
            <person name="Miyauchi S."/>
            <person name="Viragh M."/>
            <person name="Kuo A."/>
            <person name="Thoen E."/>
            <person name="Andreopoulos B."/>
            <person name="Lu D."/>
            <person name="Skrede I."/>
            <person name="Drula E."/>
            <person name="Henrissat B."/>
            <person name="Morin E."/>
            <person name="Kohler A."/>
            <person name="Barry K."/>
            <person name="LaButti K."/>
            <person name="Morin E."/>
            <person name="Salamov A."/>
            <person name="Lipzen A."/>
            <person name="Mereny Z."/>
            <person name="Hegedus B."/>
            <person name="Baldrian P."/>
            <person name="Stursova M."/>
            <person name="Weitz H."/>
            <person name="Taylor A."/>
            <person name="Grigoriev I.V."/>
            <person name="Nagy L.G."/>
            <person name="Martin F."/>
            <person name="Kauserud H."/>
        </authorList>
    </citation>
    <scope>NUCLEOTIDE SEQUENCE</scope>
    <source>
        <strain evidence="2">9284</strain>
    </source>
</reference>
<keyword evidence="1" id="KW-1133">Transmembrane helix</keyword>
<feature type="transmembrane region" description="Helical" evidence="1">
    <location>
        <begin position="39"/>
        <end position="61"/>
    </location>
</feature>
<protein>
    <submittedName>
        <fullName evidence="2">Uncharacterized protein</fullName>
    </submittedName>
</protein>